<comment type="similarity">
    <text evidence="2">Belongs to the major facilitator superfamily. Organophosphate:Pi antiporter (OPA) (TC 2.A.1.4) family.</text>
</comment>
<dbReference type="EMBL" id="CP012508">
    <property type="protein sequence ID" value="ALB22557.1"/>
    <property type="molecule type" value="Genomic_DNA"/>
</dbReference>
<dbReference type="OrthoDB" id="9766638at2"/>
<dbReference type="Proteomes" id="UP000029558">
    <property type="component" value="Chromosome"/>
</dbReference>
<dbReference type="PIRSF" id="PIRSF002808">
    <property type="entry name" value="Hexose_phosphate_transp"/>
    <property type="match status" value="1"/>
</dbReference>
<evidence type="ECO:0000313" key="10">
    <source>
        <dbReference type="Proteomes" id="UP000029558"/>
    </source>
</evidence>
<dbReference type="GO" id="GO:0015169">
    <property type="term" value="F:glycerol-3-phosphate transmembrane transporter activity"/>
    <property type="evidence" value="ECO:0007669"/>
    <property type="project" value="UniProtKB-UniRule"/>
</dbReference>
<keyword evidence="3" id="KW-1003">Cell membrane</keyword>
<dbReference type="SUPFAM" id="SSF103473">
    <property type="entry name" value="MFS general substrate transporter"/>
    <property type="match status" value="1"/>
</dbReference>
<sequence>MFNIFKPARHRAPLPKETVDSAYKRYRFQVFLGIFIGYAGYYLVRKNFSLAIPYLQQQGFDKGDLGLVLAAVSIAYGLSKFVMGTISDRSNPRTFLTVGLLLSALINLFFGAASISMSSIPLMFCLMFLNGWFQGMGWPACGRTMVHWFSVGERGTKMSIWNVAHNVGGGLIGPLAIMGLALFSAWQSLFYFPALIAIVVAIFVFFSLRDTPQSVGLPPIEVYNNDCPAVAQHNDHNYDHERELTTREILFKYVLNNKLLWYIALANIFVYLVRYGVIDWAPTYLTEAKGFDHKESNWAYFLYEYAGIPGTIVCGWLSDKVFRGQRAPAAILYMLGVVGAVLVYWLSPAGHPWVDSLALIAIGFLIYGPVMLIGVQALDLVPKKAAGTAAGLTGLFGYLGGAVLANALMGYIVQYLGWRGGFIMLVAACILAIFFLSLTWSSHSKKKAASVANMS</sequence>
<evidence type="ECO:0000256" key="7">
    <source>
        <dbReference type="NCBIfam" id="TIGR00712"/>
    </source>
</evidence>
<dbReference type="PANTHER" id="PTHR43826:SF6">
    <property type="entry name" value="GLYCEROL-3-PHOSPHATE TRANSPORTER"/>
    <property type="match status" value="1"/>
</dbReference>
<dbReference type="InterPro" id="IPR051337">
    <property type="entry name" value="OPA_Antiporter"/>
</dbReference>
<evidence type="ECO:0000256" key="6">
    <source>
        <dbReference type="ARBA" id="ARBA00023136"/>
    </source>
</evidence>
<dbReference type="PANTHER" id="PTHR43826">
    <property type="entry name" value="GLUCOSE-6-PHOSPHATE EXCHANGER SLC37A4"/>
    <property type="match status" value="1"/>
</dbReference>
<comment type="subcellular location">
    <subcellularLocation>
        <location evidence="1">Cell membrane</location>
        <topology evidence="1">Multi-pass membrane protein</topology>
    </subcellularLocation>
</comment>
<dbReference type="GO" id="GO:0035435">
    <property type="term" value="P:phosphate ion transmembrane transport"/>
    <property type="evidence" value="ECO:0007669"/>
    <property type="project" value="TreeGrafter"/>
</dbReference>
<evidence type="ECO:0000313" key="9">
    <source>
        <dbReference type="EMBL" id="ALB22557.1"/>
    </source>
</evidence>
<dbReference type="GO" id="GO:0005886">
    <property type="term" value="C:plasma membrane"/>
    <property type="evidence" value="ECO:0007669"/>
    <property type="project" value="UniProtKB-SubCell"/>
</dbReference>
<dbReference type="Pfam" id="PF07690">
    <property type="entry name" value="MFS_1"/>
    <property type="match status" value="1"/>
</dbReference>
<proteinExistence type="inferred from homology"/>
<dbReference type="AlphaFoldDB" id="A0A1L6TBI0"/>
<evidence type="ECO:0000256" key="1">
    <source>
        <dbReference type="ARBA" id="ARBA00004651"/>
    </source>
</evidence>
<dbReference type="InterPro" id="IPR011701">
    <property type="entry name" value="MFS"/>
</dbReference>
<dbReference type="PROSITE" id="PS00942">
    <property type="entry name" value="GLPT"/>
    <property type="match status" value="1"/>
</dbReference>
<dbReference type="InterPro" id="IPR020846">
    <property type="entry name" value="MFS_dom"/>
</dbReference>
<keyword evidence="4" id="KW-0812">Transmembrane</keyword>
<dbReference type="PROSITE" id="PS50850">
    <property type="entry name" value="MFS"/>
    <property type="match status" value="1"/>
</dbReference>
<dbReference type="RefSeq" id="WP_017376470.1">
    <property type="nucleotide sequence ID" value="NZ_CP012508.1"/>
</dbReference>
<organism evidence="9 10">
    <name type="scientific">Piscirickettsia salmonis</name>
    <dbReference type="NCBI Taxonomy" id="1238"/>
    <lineage>
        <taxon>Bacteria</taxon>
        <taxon>Pseudomonadati</taxon>
        <taxon>Pseudomonadota</taxon>
        <taxon>Gammaproteobacteria</taxon>
        <taxon>Thiotrichales</taxon>
        <taxon>Piscirickettsiaceae</taxon>
        <taxon>Piscirickettsia</taxon>
    </lineage>
</organism>
<protein>
    <recommendedName>
        <fullName evidence="7">Glycerol-3-phosphate transporter</fullName>
    </recommendedName>
</protein>
<dbReference type="NCBIfam" id="TIGR00712">
    <property type="entry name" value="glpT"/>
    <property type="match status" value="1"/>
</dbReference>
<keyword evidence="5" id="KW-1133">Transmembrane helix</keyword>
<name>A0A1L6TBI0_PISSA</name>
<evidence type="ECO:0000256" key="5">
    <source>
        <dbReference type="ARBA" id="ARBA00022989"/>
    </source>
</evidence>
<accession>A0A1L6TBI0</accession>
<evidence type="ECO:0000259" key="8">
    <source>
        <dbReference type="PROSITE" id="PS50850"/>
    </source>
</evidence>
<evidence type="ECO:0000256" key="3">
    <source>
        <dbReference type="ARBA" id="ARBA00022475"/>
    </source>
</evidence>
<dbReference type="CDD" id="cd17345">
    <property type="entry name" value="MFS_GlpT"/>
    <property type="match status" value="1"/>
</dbReference>
<dbReference type="InterPro" id="IPR005267">
    <property type="entry name" value="G3P_transporter"/>
</dbReference>
<dbReference type="InterPro" id="IPR000849">
    <property type="entry name" value="Sugar_P_transporter"/>
</dbReference>
<evidence type="ECO:0000256" key="2">
    <source>
        <dbReference type="ARBA" id="ARBA00009598"/>
    </source>
</evidence>
<reference evidence="9 10" key="1">
    <citation type="journal article" date="2014" name="Genome Announc.">
        <title>Comparative Genome Analysis of Two Isolates of the Fish Pathogen Piscirickettsia salmonis from Different Hosts Reveals Major Differences in Virulence-Associated Secretion Systems.</title>
        <authorList>
            <person name="Bohle H."/>
            <person name="Henriquez P."/>
            <person name="Grothusen H."/>
            <person name="Navas E."/>
            <person name="Sandoval A."/>
            <person name="Bustamante F."/>
            <person name="Bustos P."/>
            <person name="Mancilla M."/>
        </authorList>
    </citation>
    <scope>NUCLEOTIDE SEQUENCE [LARGE SCALE GENOMIC DNA]</scope>
    <source>
        <strain evidence="10">B1-32597</strain>
    </source>
</reference>
<dbReference type="InterPro" id="IPR021159">
    <property type="entry name" value="Sugar-P_transporter_CS"/>
</dbReference>
<dbReference type="Gene3D" id="1.20.1250.20">
    <property type="entry name" value="MFS general substrate transporter like domains"/>
    <property type="match status" value="2"/>
</dbReference>
<dbReference type="InterPro" id="IPR036259">
    <property type="entry name" value="MFS_trans_sf"/>
</dbReference>
<evidence type="ECO:0000256" key="4">
    <source>
        <dbReference type="ARBA" id="ARBA00022692"/>
    </source>
</evidence>
<gene>
    <name evidence="9" type="ORF">KU39_1375</name>
</gene>
<keyword evidence="6" id="KW-0472">Membrane</keyword>
<feature type="domain" description="Major facilitator superfamily (MFS) profile" evidence="8">
    <location>
        <begin position="26"/>
        <end position="444"/>
    </location>
</feature>
<dbReference type="NCBIfam" id="TIGR00881">
    <property type="entry name" value="2A0104"/>
    <property type="match status" value="1"/>
</dbReference>
<dbReference type="FunFam" id="1.20.1250.20:FF:000007">
    <property type="entry name" value="Glycerol-3-phosphate transporter"/>
    <property type="match status" value="1"/>
</dbReference>
<dbReference type="GO" id="GO:0061513">
    <property type="term" value="F:glucose 6-phosphate:phosphate antiporter activity"/>
    <property type="evidence" value="ECO:0007669"/>
    <property type="project" value="TreeGrafter"/>
</dbReference>